<keyword evidence="10" id="KW-0812">Transmembrane</keyword>
<keyword evidence="4" id="KW-0547">Nucleotide-binding</keyword>
<dbReference type="EC" id="2.7.11.1" evidence="1"/>
<dbReference type="SMART" id="SM00740">
    <property type="entry name" value="PASTA"/>
    <property type="match status" value="4"/>
</dbReference>
<evidence type="ECO:0000259" key="11">
    <source>
        <dbReference type="PROSITE" id="PS50011"/>
    </source>
</evidence>
<dbReference type="InterPro" id="IPR008271">
    <property type="entry name" value="Ser/Thr_kinase_AS"/>
</dbReference>
<feature type="domain" description="PASTA" evidence="12">
    <location>
        <begin position="579"/>
        <end position="642"/>
    </location>
</feature>
<dbReference type="CDD" id="cd14014">
    <property type="entry name" value="STKc_PknB_like"/>
    <property type="match status" value="1"/>
</dbReference>
<keyword evidence="5" id="KW-0418">Kinase</keyword>
<dbReference type="FunFam" id="1.10.510.10:FF:000021">
    <property type="entry name" value="Serine/threonine protein kinase"/>
    <property type="match status" value="1"/>
</dbReference>
<dbReference type="PANTHER" id="PTHR43289">
    <property type="entry name" value="MITOGEN-ACTIVATED PROTEIN KINASE KINASE KINASE 20-RELATED"/>
    <property type="match status" value="1"/>
</dbReference>
<dbReference type="GO" id="GO:0005524">
    <property type="term" value="F:ATP binding"/>
    <property type="evidence" value="ECO:0007669"/>
    <property type="project" value="UniProtKB-KW"/>
</dbReference>
<evidence type="ECO:0000256" key="4">
    <source>
        <dbReference type="ARBA" id="ARBA00022741"/>
    </source>
</evidence>
<feature type="domain" description="PASTA" evidence="12">
    <location>
        <begin position="380"/>
        <end position="443"/>
    </location>
</feature>
<comment type="caution">
    <text evidence="13">The sequence shown here is derived from an EMBL/GenBank/DDBJ whole genome shotgun (WGS) entry which is preliminary data.</text>
</comment>
<reference evidence="14" key="1">
    <citation type="submission" date="2016-12" db="EMBL/GenBank/DDBJ databases">
        <authorList>
            <person name="Meng X."/>
        </authorList>
    </citation>
    <scope>NUCLEOTIDE SEQUENCE [LARGE SCALE GENOMIC DNA]</scope>
    <source>
        <strain evidence="14">DSM 19116</strain>
    </source>
</reference>
<feature type="domain" description="PASTA" evidence="12">
    <location>
        <begin position="512"/>
        <end position="578"/>
    </location>
</feature>
<comment type="catalytic activity">
    <reaction evidence="7">
        <text>L-threonyl-[protein] + ATP = O-phospho-L-threonyl-[protein] + ADP + H(+)</text>
        <dbReference type="Rhea" id="RHEA:46608"/>
        <dbReference type="Rhea" id="RHEA-COMP:11060"/>
        <dbReference type="Rhea" id="RHEA-COMP:11605"/>
        <dbReference type="ChEBI" id="CHEBI:15378"/>
        <dbReference type="ChEBI" id="CHEBI:30013"/>
        <dbReference type="ChEBI" id="CHEBI:30616"/>
        <dbReference type="ChEBI" id="CHEBI:61977"/>
        <dbReference type="ChEBI" id="CHEBI:456216"/>
        <dbReference type="EC" id="2.7.11.1"/>
    </reaction>
</comment>
<dbReference type="InterPro" id="IPR005543">
    <property type="entry name" value="PASTA_dom"/>
</dbReference>
<dbReference type="EMBL" id="MQVR01000026">
    <property type="protein sequence ID" value="OKL54119.1"/>
    <property type="molecule type" value="Genomic_DNA"/>
</dbReference>
<feature type="domain" description="Protein kinase" evidence="11">
    <location>
        <begin position="20"/>
        <end position="278"/>
    </location>
</feature>
<evidence type="ECO:0000256" key="2">
    <source>
        <dbReference type="ARBA" id="ARBA00022527"/>
    </source>
</evidence>
<evidence type="ECO:0000256" key="5">
    <source>
        <dbReference type="ARBA" id="ARBA00022777"/>
    </source>
</evidence>
<evidence type="ECO:0000256" key="1">
    <source>
        <dbReference type="ARBA" id="ARBA00012513"/>
    </source>
</evidence>
<dbReference type="AlphaFoldDB" id="A0A1Q5Q347"/>
<dbReference type="CDD" id="cd06577">
    <property type="entry name" value="PASTA_pknB"/>
    <property type="match status" value="4"/>
</dbReference>
<dbReference type="Gene3D" id="3.30.10.20">
    <property type="match status" value="4"/>
</dbReference>
<name>A0A1Q5Q347_9ACTO</name>
<dbReference type="InterPro" id="IPR011009">
    <property type="entry name" value="Kinase-like_dom_sf"/>
</dbReference>
<dbReference type="SUPFAM" id="SSF56112">
    <property type="entry name" value="Protein kinase-like (PK-like)"/>
    <property type="match status" value="1"/>
</dbReference>
<dbReference type="Proteomes" id="UP000185628">
    <property type="component" value="Unassembled WGS sequence"/>
</dbReference>
<protein>
    <recommendedName>
        <fullName evidence="1">non-specific serine/threonine protein kinase</fullName>
        <ecNumber evidence="1">2.7.11.1</ecNumber>
    </recommendedName>
</protein>
<evidence type="ECO:0000256" key="10">
    <source>
        <dbReference type="SAM" id="Phobius"/>
    </source>
</evidence>
<evidence type="ECO:0000313" key="14">
    <source>
        <dbReference type="Proteomes" id="UP000185628"/>
    </source>
</evidence>
<feature type="region of interest" description="Disordered" evidence="9">
    <location>
        <begin position="469"/>
        <end position="497"/>
    </location>
</feature>
<keyword evidence="6" id="KW-0067">ATP-binding</keyword>
<evidence type="ECO:0000256" key="3">
    <source>
        <dbReference type="ARBA" id="ARBA00022679"/>
    </source>
</evidence>
<keyword evidence="3" id="KW-0808">Transferase</keyword>
<dbReference type="PROSITE" id="PS51178">
    <property type="entry name" value="PASTA"/>
    <property type="match status" value="4"/>
</dbReference>
<comment type="catalytic activity">
    <reaction evidence="8">
        <text>L-seryl-[protein] + ATP = O-phospho-L-seryl-[protein] + ADP + H(+)</text>
        <dbReference type="Rhea" id="RHEA:17989"/>
        <dbReference type="Rhea" id="RHEA-COMP:9863"/>
        <dbReference type="Rhea" id="RHEA-COMP:11604"/>
        <dbReference type="ChEBI" id="CHEBI:15378"/>
        <dbReference type="ChEBI" id="CHEBI:29999"/>
        <dbReference type="ChEBI" id="CHEBI:30616"/>
        <dbReference type="ChEBI" id="CHEBI:83421"/>
        <dbReference type="ChEBI" id="CHEBI:456216"/>
        <dbReference type="EC" id="2.7.11.1"/>
    </reaction>
</comment>
<dbReference type="PROSITE" id="PS50011">
    <property type="entry name" value="PROTEIN_KINASE_DOM"/>
    <property type="match status" value="1"/>
</dbReference>
<dbReference type="FunFam" id="3.30.200.20:FF:000035">
    <property type="entry name" value="Serine/threonine protein kinase Stk1"/>
    <property type="match status" value="1"/>
</dbReference>
<evidence type="ECO:0000313" key="13">
    <source>
        <dbReference type="EMBL" id="OKL54119.1"/>
    </source>
</evidence>
<dbReference type="InterPro" id="IPR000719">
    <property type="entry name" value="Prot_kinase_dom"/>
</dbReference>
<dbReference type="SMART" id="SM00220">
    <property type="entry name" value="S_TKc"/>
    <property type="match status" value="1"/>
</dbReference>
<evidence type="ECO:0000256" key="7">
    <source>
        <dbReference type="ARBA" id="ARBA00047899"/>
    </source>
</evidence>
<organism evidence="13 14">
    <name type="scientific">Bowdeniella nasicola</name>
    <dbReference type="NCBI Taxonomy" id="208480"/>
    <lineage>
        <taxon>Bacteria</taxon>
        <taxon>Bacillati</taxon>
        <taxon>Actinomycetota</taxon>
        <taxon>Actinomycetes</taxon>
        <taxon>Actinomycetales</taxon>
        <taxon>Actinomycetaceae</taxon>
        <taxon>Bowdeniella</taxon>
    </lineage>
</organism>
<dbReference type="GO" id="GO:0004674">
    <property type="term" value="F:protein serine/threonine kinase activity"/>
    <property type="evidence" value="ECO:0007669"/>
    <property type="project" value="UniProtKB-KW"/>
</dbReference>
<evidence type="ECO:0000259" key="12">
    <source>
        <dbReference type="PROSITE" id="PS51178"/>
    </source>
</evidence>
<evidence type="ECO:0000256" key="9">
    <source>
        <dbReference type="SAM" id="MobiDB-lite"/>
    </source>
</evidence>
<keyword evidence="2" id="KW-0723">Serine/threonine-protein kinase</keyword>
<dbReference type="Gene3D" id="3.30.200.20">
    <property type="entry name" value="Phosphorylase Kinase, domain 1"/>
    <property type="match status" value="1"/>
</dbReference>
<evidence type="ECO:0000256" key="8">
    <source>
        <dbReference type="ARBA" id="ARBA00048679"/>
    </source>
</evidence>
<keyword evidence="10" id="KW-0472">Membrane</keyword>
<sequence>MHTVGESVSETEPVIIDHRYRIVRRIARGGMSQVYVAHDQRLERDIALKIMHPYLAESEEFVRLFRREARAAARLSHPGVVAVHDQGQTGDSFYLTMEYVPGGNLRQRLDREGSLTLETALDITEQILAALDAAHRGGLVHRDVKPENVLLPTSGGVKVADFGLARAVSEASMSGTSTVLGTVAYLAPEVVTDGVSSPAADVYAVGILLYEMLTGAPPFTGERPIQVAFKHVNDSVPALSETIDWIPSEVDEFVAALVARSTSDREPDAATALAHLRRVIEDLPPDLLAKRHEVAPRIPAEAEQVDPGPDATQEISTRNTALIDRGAKPSKVAVPIGAVKKKPKADRPHRRRRWPLALALIVLLATGAGATWWFTIGPGGTRELPAVAGTAEASAVDQIRNNELEVHISREYHDTIESGVVIETDPGPGKVRVGTTVNIIVSKGIRTVTVPEVVGVSEADADSALQKAGVTKGETAKEHSDTVPAGTVISASHNPGTVIPHNESVTLTVSDGPAPITFPDVVGQARAEAEAALGELGLKISIAEEFSDSVDKGRVISMSPAAGAAGHRLDSVSLVVSKGPELFEVPSVFAKQVEEAEQVLRNAGFKVKVERVLGGVFGTVHSQDPKAGTMVPKGTTITIKVV</sequence>
<dbReference type="Gene3D" id="1.10.510.10">
    <property type="entry name" value="Transferase(Phosphotransferase) domain 1"/>
    <property type="match status" value="1"/>
</dbReference>
<keyword evidence="10" id="KW-1133">Transmembrane helix</keyword>
<keyword evidence="14" id="KW-1185">Reference proteome</keyword>
<evidence type="ECO:0000256" key="6">
    <source>
        <dbReference type="ARBA" id="ARBA00022840"/>
    </source>
</evidence>
<feature type="transmembrane region" description="Helical" evidence="10">
    <location>
        <begin position="354"/>
        <end position="374"/>
    </location>
</feature>
<dbReference type="NCBIfam" id="NF033483">
    <property type="entry name" value="PknB_PASTA_kin"/>
    <property type="match status" value="1"/>
</dbReference>
<dbReference type="PROSITE" id="PS00108">
    <property type="entry name" value="PROTEIN_KINASE_ST"/>
    <property type="match status" value="1"/>
</dbReference>
<feature type="domain" description="PASTA" evidence="12">
    <location>
        <begin position="444"/>
        <end position="511"/>
    </location>
</feature>
<dbReference type="Pfam" id="PF03793">
    <property type="entry name" value="PASTA"/>
    <property type="match status" value="4"/>
</dbReference>
<gene>
    <name evidence="13" type="ORF">BSZ39_05785</name>
</gene>
<dbReference type="OrthoDB" id="9762169at2"/>
<proteinExistence type="predicted"/>
<dbReference type="PANTHER" id="PTHR43289:SF34">
    <property type="entry name" value="SERINE_THREONINE-PROTEIN KINASE YBDM-RELATED"/>
    <property type="match status" value="1"/>
</dbReference>
<dbReference type="GO" id="GO:0045717">
    <property type="term" value="P:negative regulation of fatty acid biosynthetic process"/>
    <property type="evidence" value="ECO:0007669"/>
    <property type="project" value="UniProtKB-ARBA"/>
</dbReference>
<dbReference type="Pfam" id="PF00069">
    <property type="entry name" value="Pkinase"/>
    <property type="match status" value="1"/>
</dbReference>
<accession>A0A1Q5Q347</accession>